<proteinExistence type="predicted"/>
<feature type="compositionally biased region" description="Basic and acidic residues" evidence="2">
    <location>
        <begin position="119"/>
        <end position="129"/>
    </location>
</feature>
<dbReference type="Proteomes" id="UP000288805">
    <property type="component" value="Unassembled WGS sequence"/>
</dbReference>
<dbReference type="EMBL" id="QGNW01000043">
    <property type="protein sequence ID" value="RVX08069.1"/>
    <property type="molecule type" value="Genomic_DNA"/>
</dbReference>
<accession>A0A438JGJ1</accession>
<evidence type="ECO:0000256" key="1">
    <source>
        <dbReference type="SAM" id="Coils"/>
    </source>
</evidence>
<dbReference type="AlphaFoldDB" id="A0A438JGJ1"/>
<reference evidence="3 4" key="1">
    <citation type="journal article" date="2018" name="PLoS Genet.">
        <title>Population sequencing reveals clonal diversity and ancestral inbreeding in the grapevine cultivar Chardonnay.</title>
        <authorList>
            <person name="Roach M.J."/>
            <person name="Johnson D.L."/>
            <person name="Bohlmann J."/>
            <person name="van Vuuren H.J."/>
            <person name="Jones S.J."/>
            <person name="Pretorius I.S."/>
            <person name="Schmidt S.A."/>
            <person name="Borneman A.R."/>
        </authorList>
    </citation>
    <scope>NUCLEOTIDE SEQUENCE [LARGE SCALE GENOMIC DNA]</scope>
    <source>
        <strain evidence="4">cv. Chardonnay</strain>
        <tissue evidence="3">Leaf</tissue>
    </source>
</reference>
<sequence>MNQQVVMVDQFTIAMTSIQEALANLRQEIGIVRTIVIEDTHARMDRIEQRIRQLRVSDSSTAWDDLEDIPVASLPIKFRMPEIKRPFADFSALVLALYDVEDGISGGLWIDSSIVDAKGKKPSGEHRSAEVGTDVGTITFTSQRPPRRHQPGTERPSASYPTPAQPCYATQIVARPTTSYPRPITP</sequence>
<comment type="caution">
    <text evidence="3">The sequence shown here is derived from an EMBL/GenBank/DDBJ whole genome shotgun (WGS) entry which is preliminary data.</text>
</comment>
<evidence type="ECO:0000313" key="3">
    <source>
        <dbReference type="EMBL" id="RVX08069.1"/>
    </source>
</evidence>
<evidence type="ECO:0000256" key="2">
    <source>
        <dbReference type="SAM" id="MobiDB-lite"/>
    </source>
</evidence>
<protein>
    <submittedName>
        <fullName evidence="3">Uncharacterized protein</fullName>
    </submittedName>
</protein>
<feature type="coiled-coil region" evidence="1">
    <location>
        <begin position="8"/>
        <end position="57"/>
    </location>
</feature>
<evidence type="ECO:0000313" key="4">
    <source>
        <dbReference type="Proteomes" id="UP000288805"/>
    </source>
</evidence>
<name>A0A438JGJ1_VITVI</name>
<gene>
    <name evidence="3" type="ORF">CK203_014901</name>
</gene>
<feature type="region of interest" description="Disordered" evidence="2">
    <location>
        <begin position="119"/>
        <end position="186"/>
    </location>
</feature>
<keyword evidence="1" id="KW-0175">Coiled coil</keyword>
<organism evidence="3 4">
    <name type="scientific">Vitis vinifera</name>
    <name type="common">Grape</name>
    <dbReference type="NCBI Taxonomy" id="29760"/>
    <lineage>
        <taxon>Eukaryota</taxon>
        <taxon>Viridiplantae</taxon>
        <taxon>Streptophyta</taxon>
        <taxon>Embryophyta</taxon>
        <taxon>Tracheophyta</taxon>
        <taxon>Spermatophyta</taxon>
        <taxon>Magnoliopsida</taxon>
        <taxon>eudicotyledons</taxon>
        <taxon>Gunneridae</taxon>
        <taxon>Pentapetalae</taxon>
        <taxon>rosids</taxon>
        <taxon>Vitales</taxon>
        <taxon>Vitaceae</taxon>
        <taxon>Viteae</taxon>
        <taxon>Vitis</taxon>
    </lineage>
</organism>